<organism evidence="1 2">
    <name type="scientific">Candidatus Fusobacterium pullicola</name>
    <dbReference type="NCBI Taxonomy" id="2838601"/>
    <lineage>
        <taxon>Bacteria</taxon>
        <taxon>Fusobacteriati</taxon>
        <taxon>Fusobacteriota</taxon>
        <taxon>Fusobacteriia</taxon>
        <taxon>Fusobacteriales</taxon>
        <taxon>Fusobacteriaceae</taxon>
        <taxon>Fusobacterium</taxon>
    </lineage>
</organism>
<dbReference type="AlphaFoldDB" id="A0A9E2L0B5"/>
<evidence type="ECO:0000313" key="1">
    <source>
        <dbReference type="EMBL" id="MBU3843173.1"/>
    </source>
</evidence>
<evidence type="ECO:0000313" key="2">
    <source>
        <dbReference type="Proteomes" id="UP000724657"/>
    </source>
</evidence>
<gene>
    <name evidence="1" type="ORF">IAA47_09385</name>
</gene>
<reference evidence="1" key="1">
    <citation type="journal article" date="2021" name="PeerJ">
        <title>Extensive microbial diversity within the chicken gut microbiome revealed by metagenomics and culture.</title>
        <authorList>
            <person name="Gilroy R."/>
            <person name="Ravi A."/>
            <person name="Getino M."/>
            <person name="Pursley I."/>
            <person name="Horton D.L."/>
            <person name="Alikhan N.F."/>
            <person name="Baker D."/>
            <person name="Gharbi K."/>
            <person name="Hall N."/>
            <person name="Watson M."/>
            <person name="Adriaenssens E.M."/>
            <person name="Foster-Nyarko E."/>
            <person name="Jarju S."/>
            <person name="Secka A."/>
            <person name="Antonio M."/>
            <person name="Oren A."/>
            <person name="Chaudhuri R.R."/>
            <person name="La Ragione R."/>
            <person name="Hildebrand F."/>
            <person name="Pallen M.J."/>
        </authorList>
    </citation>
    <scope>NUCLEOTIDE SEQUENCE</scope>
    <source>
        <strain evidence="1">A6-441</strain>
    </source>
</reference>
<dbReference type="EMBL" id="JAHLFN010000081">
    <property type="protein sequence ID" value="MBU3843173.1"/>
    <property type="molecule type" value="Genomic_DNA"/>
</dbReference>
<accession>A0A9E2L0B5</accession>
<dbReference type="Proteomes" id="UP000724657">
    <property type="component" value="Unassembled WGS sequence"/>
</dbReference>
<protein>
    <submittedName>
        <fullName evidence="1">Uncharacterized protein</fullName>
    </submittedName>
</protein>
<sequence>MRLRELLMEEGKNIISMIIESEDMTYSSSNISKLDLIPVGVGNYTLVLNEVIFDFSDEDLDKEGILKNGILYFELEKAKIEVGMR</sequence>
<comment type="caution">
    <text evidence="1">The sequence shown here is derived from an EMBL/GenBank/DDBJ whole genome shotgun (WGS) entry which is preliminary data.</text>
</comment>
<reference evidence="1" key="2">
    <citation type="submission" date="2021-04" db="EMBL/GenBank/DDBJ databases">
        <authorList>
            <person name="Gilroy R."/>
        </authorList>
    </citation>
    <scope>NUCLEOTIDE SEQUENCE</scope>
    <source>
        <strain evidence="1">A6-441</strain>
    </source>
</reference>
<proteinExistence type="predicted"/>
<name>A0A9E2L0B5_9FUSO</name>